<feature type="transmembrane region" description="Helical" evidence="10">
    <location>
        <begin position="447"/>
        <end position="469"/>
    </location>
</feature>
<evidence type="ECO:0000256" key="5">
    <source>
        <dbReference type="ARBA" id="ARBA00022737"/>
    </source>
</evidence>
<comment type="similarity">
    <text evidence="2">Belongs to the ABC transporter superfamily. ABCC family. Conjugate transporter (TC 3.A.1.208) subfamily.</text>
</comment>
<comment type="subcellular location">
    <subcellularLocation>
        <location evidence="1">Membrane</location>
        <topology evidence="1">Multi-pass membrane protein</topology>
    </subcellularLocation>
</comment>
<keyword evidence="4 10" id="KW-0812">Transmembrane</keyword>
<dbReference type="PROSITE" id="PS50929">
    <property type="entry name" value="ABC_TM1F"/>
    <property type="match status" value="1"/>
</dbReference>
<evidence type="ECO:0000256" key="8">
    <source>
        <dbReference type="ARBA" id="ARBA00022989"/>
    </source>
</evidence>
<dbReference type="AlphaFoldDB" id="A0AAE0GJZ0"/>
<feature type="transmembrane region" description="Helical" evidence="10">
    <location>
        <begin position="214"/>
        <end position="234"/>
    </location>
</feature>
<evidence type="ECO:0000313" key="13">
    <source>
        <dbReference type="Proteomes" id="UP001190700"/>
    </source>
</evidence>
<reference evidence="12 13" key="1">
    <citation type="journal article" date="2015" name="Genome Biol. Evol.">
        <title>Comparative Genomics of a Bacterivorous Green Alga Reveals Evolutionary Causalities and Consequences of Phago-Mixotrophic Mode of Nutrition.</title>
        <authorList>
            <person name="Burns J.A."/>
            <person name="Paasch A."/>
            <person name="Narechania A."/>
            <person name="Kim E."/>
        </authorList>
    </citation>
    <scope>NUCLEOTIDE SEQUENCE [LARGE SCALE GENOMIC DNA]</scope>
    <source>
        <strain evidence="12 13">PLY_AMNH</strain>
    </source>
</reference>
<evidence type="ECO:0000256" key="4">
    <source>
        <dbReference type="ARBA" id="ARBA00022692"/>
    </source>
</evidence>
<keyword evidence="6" id="KW-0547">Nucleotide-binding</keyword>
<dbReference type="Pfam" id="PF00664">
    <property type="entry name" value="ABC_membrane"/>
    <property type="match status" value="1"/>
</dbReference>
<dbReference type="Gene3D" id="1.20.1560.10">
    <property type="entry name" value="ABC transporter type 1, transmembrane domain"/>
    <property type="match status" value="1"/>
</dbReference>
<evidence type="ECO:0000256" key="7">
    <source>
        <dbReference type="ARBA" id="ARBA00022840"/>
    </source>
</evidence>
<evidence type="ECO:0000256" key="2">
    <source>
        <dbReference type="ARBA" id="ARBA00009726"/>
    </source>
</evidence>
<keyword evidence="13" id="KW-1185">Reference proteome</keyword>
<dbReference type="InterPro" id="IPR027417">
    <property type="entry name" value="P-loop_NTPase"/>
</dbReference>
<dbReference type="InterPro" id="IPR017871">
    <property type="entry name" value="ABC_transporter-like_CS"/>
</dbReference>
<feature type="non-terminal residue" evidence="12">
    <location>
        <position position="1"/>
    </location>
</feature>
<dbReference type="GO" id="GO:0005524">
    <property type="term" value="F:ATP binding"/>
    <property type="evidence" value="ECO:0007669"/>
    <property type="project" value="UniProtKB-KW"/>
</dbReference>
<name>A0AAE0GJZ0_9CHLO</name>
<dbReference type="PANTHER" id="PTHR24223">
    <property type="entry name" value="ATP-BINDING CASSETTE SUB-FAMILY C"/>
    <property type="match status" value="1"/>
</dbReference>
<organism evidence="12 13">
    <name type="scientific">Cymbomonas tetramitiformis</name>
    <dbReference type="NCBI Taxonomy" id="36881"/>
    <lineage>
        <taxon>Eukaryota</taxon>
        <taxon>Viridiplantae</taxon>
        <taxon>Chlorophyta</taxon>
        <taxon>Pyramimonadophyceae</taxon>
        <taxon>Pyramimonadales</taxon>
        <taxon>Pyramimonadaceae</taxon>
        <taxon>Cymbomonas</taxon>
    </lineage>
</organism>
<dbReference type="InterPro" id="IPR050173">
    <property type="entry name" value="ABC_transporter_C-like"/>
</dbReference>
<keyword evidence="8 10" id="KW-1133">Transmembrane helix</keyword>
<protein>
    <recommendedName>
        <fullName evidence="11">ABC transmembrane type-1 domain-containing protein</fullName>
    </recommendedName>
</protein>
<evidence type="ECO:0000256" key="10">
    <source>
        <dbReference type="SAM" id="Phobius"/>
    </source>
</evidence>
<dbReference type="GO" id="GO:0016020">
    <property type="term" value="C:membrane"/>
    <property type="evidence" value="ECO:0007669"/>
    <property type="project" value="UniProtKB-SubCell"/>
</dbReference>
<dbReference type="InterPro" id="IPR044726">
    <property type="entry name" value="ABCC_6TM_D2"/>
</dbReference>
<keyword evidence="3" id="KW-0813">Transport</keyword>
<keyword evidence="5" id="KW-0677">Repeat</keyword>
<dbReference type="InterPro" id="IPR036640">
    <property type="entry name" value="ABC1_TM_sf"/>
</dbReference>
<evidence type="ECO:0000313" key="12">
    <source>
        <dbReference type="EMBL" id="KAK3279644.1"/>
    </source>
</evidence>
<dbReference type="CDD" id="cd18580">
    <property type="entry name" value="ABC_6TM_ABCC_D2"/>
    <property type="match status" value="1"/>
</dbReference>
<dbReference type="EMBL" id="LGRX02004748">
    <property type="protein sequence ID" value="KAK3279644.1"/>
    <property type="molecule type" value="Genomic_DNA"/>
</dbReference>
<evidence type="ECO:0000259" key="11">
    <source>
        <dbReference type="PROSITE" id="PS50929"/>
    </source>
</evidence>
<dbReference type="InterPro" id="IPR011527">
    <property type="entry name" value="ABC1_TM_dom"/>
</dbReference>
<dbReference type="FunFam" id="3.40.50.300:FF:004162">
    <property type="entry name" value="ATP binding cassette subfamily C member 5"/>
    <property type="match status" value="1"/>
</dbReference>
<dbReference type="Pfam" id="PF00005">
    <property type="entry name" value="ABC_tran"/>
    <property type="match status" value="2"/>
</dbReference>
<evidence type="ECO:0000256" key="3">
    <source>
        <dbReference type="ARBA" id="ARBA00022448"/>
    </source>
</evidence>
<feature type="transmembrane region" description="Helical" evidence="10">
    <location>
        <begin position="254"/>
        <end position="271"/>
    </location>
</feature>
<proteinExistence type="inferred from homology"/>
<gene>
    <name evidence="12" type="ORF">CYMTET_12477</name>
</gene>
<evidence type="ECO:0000256" key="9">
    <source>
        <dbReference type="ARBA" id="ARBA00023136"/>
    </source>
</evidence>
<dbReference type="GO" id="GO:0016887">
    <property type="term" value="F:ATP hydrolysis activity"/>
    <property type="evidence" value="ECO:0007669"/>
    <property type="project" value="InterPro"/>
</dbReference>
<evidence type="ECO:0000256" key="1">
    <source>
        <dbReference type="ARBA" id="ARBA00004141"/>
    </source>
</evidence>
<dbReference type="PROSITE" id="PS00211">
    <property type="entry name" value="ABC_TRANSPORTER_1"/>
    <property type="match status" value="1"/>
</dbReference>
<dbReference type="SUPFAM" id="SSF52540">
    <property type="entry name" value="P-loop containing nucleoside triphosphate hydrolases"/>
    <property type="match status" value="2"/>
</dbReference>
<evidence type="ECO:0000256" key="6">
    <source>
        <dbReference type="ARBA" id="ARBA00022741"/>
    </source>
</evidence>
<comment type="caution">
    <text evidence="12">The sequence shown here is derived from an EMBL/GenBank/DDBJ whole genome shotgun (WGS) entry which is preliminary data.</text>
</comment>
<dbReference type="FunFam" id="1.20.1560.10:FF:000013">
    <property type="entry name" value="ABC transporter C family member 2"/>
    <property type="match status" value="1"/>
</dbReference>
<dbReference type="Proteomes" id="UP001190700">
    <property type="component" value="Unassembled WGS sequence"/>
</dbReference>
<keyword evidence="9 10" id="KW-0472">Membrane</keyword>
<feature type="domain" description="ABC transmembrane type-1" evidence="11">
    <location>
        <begin position="226"/>
        <end position="504"/>
    </location>
</feature>
<dbReference type="PANTHER" id="PTHR24223:SF456">
    <property type="entry name" value="MULTIDRUG RESISTANCE-ASSOCIATED PROTEIN LETHAL(2)03659"/>
    <property type="match status" value="1"/>
</dbReference>
<accession>A0AAE0GJZ0</accession>
<sequence length="636" mass="69869">AWIINASIRDNILMGKPLDEALYRKALEVCCLGRDLKQMPAGDMTEIGEKGVNLSGGQRQRVSMARAVCSETDVYLLDDPLSALDARVAKQIFKKCISEHMRSSTVIFVTNRVEFVHSTDRIVVLEGGRVAGQGDYTTLLSESPAFRSIMSEQSASEGSSRGAETEEELVEEEDELYDVDLGGAQSGKDAKNAALIQKEEREEGSVNTKVIRGYIGAMGGTVVFGAIALMYVLVQCLRVLGTVWLGWWSEERLGSGYSVVFYLLVYTAIGVSEQVISLCNQFTVGFGGVWAAEELHSGMLGRLLYAPMQFYNSTPIGRVLNRFSKDMSDVDQNLVTMVTLFVRGMLQLFSALVVIGIGTYYTLAGFVPMMCGFYWTWRYFQETSRELKRMDSVARSPLYAHFSQCMGAGLVSIRSFGLESYMAGILANRMDAQVRFNLMLFSANRWLGIRLETLGGLMILACAVMAVVGKDVLSAATTGLVLTYALQITSLLNMCVRVASMAENSLNSVERIFAYGDVDVEEPRVASGEIKVITPPSDWPSTGHIQFDNVVATYRADLPPVLNGLSFTVAEREKVGIVGRTGAGKSSLLLTLFRIMELRSGRISIDSVDISKLSLHTLRSRLSIIPQEPVLFMGTI</sequence>
<dbReference type="InterPro" id="IPR003439">
    <property type="entry name" value="ABC_transporter-like_ATP-bd"/>
</dbReference>
<feature type="transmembrane region" description="Helical" evidence="10">
    <location>
        <begin position="475"/>
        <end position="496"/>
    </location>
</feature>
<dbReference type="Gene3D" id="3.40.50.300">
    <property type="entry name" value="P-loop containing nucleotide triphosphate hydrolases"/>
    <property type="match status" value="2"/>
</dbReference>
<dbReference type="SUPFAM" id="SSF90123">
    <property type="entry name" value="ABC transporter transmembrane region"/>
    <property type="match status" value="1"/>
</dbReference>
<dbReference type="GO" id="GO:0140359">
    <property type="term" value="F:ABC-type transporter activity"/>
    <property type="evidence" value="ECO:0007669"/>
    <property type="project" value="InterPro"/>
</dbReference>
<keyword evidence="7" id="KW-0067">ATP-binding</keyword>